<feature type="chain" id="PRO_5027565596" evidence="2">
    <location>
        <begin position="23"/>
        <end position="114"/>
    </location>
</feature>
<feature type="signal peptide" evidence="2">
    <location>
        <begin position="1"/>
        <end position="22"/>
    </location>
</feature>
<dbReference type="AlphaFoldDB" id="A0A6S6UCV1"/>
<keyword evidence="2" id="KW-0732">Signal</keyword>
<organism evidence="3">
    <name type="scientific">uncultured Sulfurovum sp</name>
    <dbReference type="NCBI Taxonomy" id="269237"/>
    <lineage>
        <taxon>Bacteria</taxon>
        <taxon>Pseudomonadati</taxon>
        <taxon>Campylobacterota</taxon>
        <taxon>Epsilonproteobacteria</taxon>
        <taxon>Campylobacterales</taxon>
        <taxon>Sulfurovaceae</taxon>
        <taxon>Sulfurovum</taxon>
        <taxon>environmental samples</taxon>
    </lineage>
</organism>
<evidence type="ECO:0000256" key="2">
    <source>
        <dbReference type="SAM" id="SignalP"/>
    </source>
</evidence>
<name>A0A6S6UCV1_9BACT</name>
<evidence type="ECO:0000256" key="1">
    <source>
        <dbReference type="SAM" id="MobiDB-lite"/>
    </source>
</evidence>
<gene>
    <name evidence="3" type="ORF">HELGO_WM23790</name>
</gene>
<feature type="compositionally biased region" description="Basic and acidic residues" evidence="1">
    <location>
        <begin position="94"/>
        <end position="103"/>
    </location>
</feature>
<evidence type="ECO:0000313" key="3">
    <source>
        <dbReference type="EMBL" id="CAA6824659.1"/>
    </source>
</evidence>
<proteinExistence type="predicted"/>
<reference evidence="3" key="1">
    <citation type="submission" date="2020-01" db="EMBL/GenBank/DDBJ databases">
        <authorList>
            <person name="Meier V. D."/>
            <person name="Meier V D."/>
        </authorList>
    </citation>
    <scope>NUCLEOTIDE SEQUENCE</scope>
    <source>
        <strain evidence="3">HLG_WM_MAG_02</strain>
    </source>
</reference>
<accession>A0A6S6UCV1</accession>
<sequence>MTKTIAGLILFCAMLINLNATEVPTQNKDTNCSVEKCKTKKSSENNCTVEKCKTIKKTHCSKGKRSDSNQTTPTWSLTKDGNSSIKSPSCCKNKNKETNKEVPTKCNAGKCGGK</sequence>
<protein>
    <submittedName>
        <fullName evidence="3">Uncharacterized protein</fullName>
    </submittedName>
</protein>
<feature type="compositionally biased region" description="Polar residues" evidence="1">
    <location>
        <begin position="68"/>
        <end position="87"/>
    </location>
</feature>
<dbReference type="EMBL" id="CACVAZ010000181">
    <property type="protein sequence ID" value="CAA6824659.1"/>
    <property type="molecule type" value="Genomic_DNA"/>
</dbReference>
<feature type="region of interest" description="Disordered" evidence="1">
    <location>
        <begin position="60"/>
        <end position="114"/>
    </location>
</feature>